<dbReference type="EMBL" id="QHCT01000001">
    <property type="protein sequence ID" value="RHX92511.1"/>
    <property type="molecule type" value="Genomic_DNA"/>
</dbReference>
<dbReference type="Proteomes" id="UP000265798">
    <property type="component" value="Unassembled WGS sequence"/>
</dbReference>
<organism evidence="1 2">
    <name type="scientific">Leptospira stimsonii</name>
    <dbReference type="NCBI Taxonomy" id="2202203"/>
    <lineage>
        <taxon>Bacteria</taxon>
        <taxon>Pseudomonadati</taxon>
        <taxon>Spirochaetota</taxon>
        <taxon>Spirochaetia</taxon>
        <taxon>Leptospirales</taxon>
        <taxon>Leptospiraceae</taxon>
        <taxon>Leptospira</taxon>
    </lineage>
</organism>
<name>A0A396ZB36_9LEPT</name>
<gene>
    <name evidence="1" type="ORF">DLM75_04820</name>
</gene>
<dbReference type="AlphaFoldDB" id="A0A396ZB36"/>
<proteinExistence type="predicted"/>
<accession>A0A396ZB36</accession>
<reference evidence="2" key="1">
    <citation type="submission" date="2018-05" db="EMBL/GenBank/DDBJ databases">
        <title>Leptospira yasudae sp. nov. and Leptospira stimsonii sp. nov., two pathogenic species of the genus Leptospira isolated from environmental sources.</title>
        <authorList>
            <person name="Casanovas-Massana A."/>
            <person name="Hamond C."/>
            <person name="Santos L.A."/>
            <person name="Hacker K.P."/>
            <person name="Balassiano I."/>
            <person name="Medeiros M.A."/>
            <person name="Reis M.G."/>
            <person name="Ko A.I."/>
            <person name="Wunder E.A."/>
        </authorList>
    </citation>
    <scope>NUCLEOTIDE SEQUENCE [LARGE SCALE GENOMIC DNA]</scope>
    <source>
        <strain evidence="2">Yale</strain>
    </source>
</reference>
<comment type="caution">
    <text evidence="1">The sequence shown here is derived from an EMBL/GenBank/DDBJ whole genome shotgun (WGS) entry which is preliminary data.</text>
</comment>
<evidence type="ECO:0000313" key="1">
    <source>
        <dbReference type="EMBL" id="RHX92511.1"/>
    </source>
</evidence>
<sequence length="79" mass="9560">MVYSPNSNLFVSWKKERKSQIEDRIRVIFERSSDLGLNRFLDSTFESESLEKIFLRIGVPIFKSFFGKRTRFRMRDFTK</sequence>
<evidence type="ECO:0000313" key="2">
    <source>
        <dbReference type="Proteomes" id="UP000265798"/>
    </source>
</evidence>
<protein>
    <submittedName>
        <fullName evidence="1">Uncharacterized protein</fullName>
    </submittedName>
</protein>